<dbReference type="CDD" id="cd11614">
    <property type="entry name" value="SAF_CpaB_FlgA_like"/>
    <property type="match status" value="1"/>
</dbReference>
<dbReference type="Pfam" id="PF16976">
    <property type="entry name" value="RcpC"/>
    <property type="match status" value="1"/>
</dbReference>
<dbReference type="Proteomes" id="UP000257144">
    <property type="component" value="Unassembled WGS sequence"/>
</dbReference>
<proteinExistence type="predicted"/>
<dbReference type="SMART" id="SM00858">
    <property type="entry name" value="SAF"/>
    <property type="match status" value="1"/>
</dbReference>
<dbReference type="RefSeq" id="WP_115453316.1">
    <property type="nucleotide sequence ID" value="NZ_QNQT01000009.1"/>
</dbReference>
<gene>
    <name evidence="2" type="primary">cpaB</name>
    <name evidence="2" type="ORF">DRW41_17500</name>
</gene>
<dbReference type="InterPro" id="IPR017592">
    <property type="entry name" value="Pilus_assmbl_Flp-typ_CpaB"/>
</dbReference>
<dbReference type="EMBL" id="QNQT01000009">
    <property type="protein sequence ID" value="RDU35532.1"/>
    <property type="molecule type" value="Genomic_DNA"/>
</dbReference>
<dbReference type="Gene3D" id="3.90.1210.10">
    <property type="entry name" value="Antifreeze-like/N-acetylneuraminic acid synthase C-terminal domain"/>
    <property type="match status" value="1"/>
</dbReference>
<keyword evidence="3" id="KW-1185">Reference proteome</keyword>
<reference evidence="2 3" key="1">
    <citation type="submission" date="2018-07" db="EMBL/GenBank/DDBJ databases">
        <title>Bacillus sp. YLB-04 draft genome sequence.</title>
        <authorList>
            <person name="Yu L."/>
            <person name="Tang X."/>
        </authorList>
    </citation>
    <scope>NUCLEOTIDE SEQUENCE [LARGE SCALE GENOMIC DNA]</scope>
    <source>
        <strain evidence="2 3">YLB-04</strain>
    </source>
</reference>
<feature type="domain" description="SAF" evidence="1">
    <location>
        <begin position="39"/>
        <end position="101"/>
    </location>
</feature>
<name>A0A3D8GMN9_9BACI</name>
<dbReference type="NCBIfam" id="TIGR03177">
    <property type="entry name" value="pilus_cpaB"/>
    <property type="match status" value="1"/>
</dbReference>
<dbReference type="AlphaFoldDB" id="A0A3D8GMN9"/>
<evidence type="ECO:0000259" key="1">
    <source>
        <dbReference type="SMART" id="SM00858"/>
    </source>
</evidence>
<dbReference type="InterPro" id="IPR013974">
    <property type="entry name" value="SAF"/>
</dbReference>
<protein>
    <submittedName>
        <fullName evidence="2">Flp pilus assembly protein CpaB</fullName>
    </submittedName>
</protein>
<dbReference type="InterPro" id="IPR031571">
    <property type="entry name" value="RcpC_dom"/>
</dbReference>
<dbReference type="OrthoDB" id="1757906at2"/>
<accession>A0A3D8GMN9</accession>
<sequence length="235" mass="26218">MRSKMVLILALAMGMITTVLFYQYMAKFDKKETTSAPTIEIVVAKERIEKNEKITAEKLDVIQIPEESALPQTLSSISQAEGKLADAMIEKGEPILGHRLVSQKEETVYVSRKVREGYRAVSVSFNLPQSVTNLVEPEDEVDVIFSKEDKKAVDVPDFRASILLEKARVLAVGRKFTFPENTKEPYVEYTAVTLELMPADAVKLVKASQDGSLHLMLRTRPIMKADANPSEGNES</sequence>
<evidence type="ECO:0000313" key="2">
    <source>
        <dbReference type="EMBL" id="RDU35532.1"/>
    </source>
</evidence>
<organism evidence="2 3">
    <name type="scientific">Neobacillus piezotolerans</name>
    <dbReference type="NCBI Taxonomy" id="2259171"/>
    <lineage>
        <taxon>Bacteria</taxon>
        <taxon>Bacillati</taxon>
        <taxon>Bacillota</taxon>
        <taxon>Bacilli</taxon>
        <taxon>Bacillales</taxon>
        <taxon>Bacillaceae</taxon>
        <taxon>Neobacillus</taxon>
    </lineage>
</organism>
<evidence type="ECO:0000313" key="3">
    <source>
        <dbReference type="Proteomes" id="UP000257144"/>
    </source>
</evidence>
<dbReference type="Pfam" id="PF08666">
    <property type="entry name" value="SAF"/>
    <property type="match status" value="1"/>
</dbReference>
<comment type="caution">
    <text evidence="2">The sequence shown here is derived from an EMBL/GenBank/DDBJ whole genome shotgun (WGS) entry which is preliminary data.</text>
</comment>